<comment type="caution">
    <text evidence="1">The sequence shown here is derived from an EMBL/GenBank/DDBJ whole genome shotgun (WGS) entry which is preliminary data.</text>
</comment>
<keyword evidence="2" id="KW-1185">Reference proteome</keyword>
<dbReference type="InterPro" id="IPR027417">
    <property type="entry name" value="P-loop_NTPase"/>
</dbReference>
<reference evidence="1 2" key="1">
    <citation type="journal article" date="2017" name="Gigascience">
        <title>Genome sequence of the small brown planthopper, Laodelphax striatellus.</title>
        <authorList>
            <person name="Zhu J."/>
            <person name="Jiang F."/>
            <person name="Wang X."/>
            <person name="Yang P."/>
            <person name="Bao Y."/>
            <person name="Zhao W."/>
            <person name="Wang W."/>
            <person name="Lu H."/>
            <person name="Wang Q."/>
            <person name="Cui N."/>
            <person name="Li J."/>
            <person name="Chen X."/>
            <person name="Luo L."/>
            <person name="Yu J."/>
            <person name="Kang L."/>
            <person name="Cui F."/>
        </authorList>
    </citation>
    <scope>NUCLEOTIDE SEQUENCE [LARGE SCALE GENOMIC DNA]</scope>
    <source>
        <strain evidence="1">Lst14</strain>
    </source>
</reference>
<dbReference type="Gene3D" id="3.40.50.300">
    <property type="entry name" value="P-loop containing nucleotide triphosphate hydrolases"/>
    <property type="match status" value="1"/>
</dbReference>
<dbReference type="SMR" id="A0A482WHB7"/>
<protein>
    <submittedName>
        <fullName evidence="1">Uncharacterized protein</fullName>
    </submittedName>
</protein>
<sequence>MPASKSKKKTSSTIEANYTDVDCKVVVVGDSKCGKTCMIQRFASDKYNERNREMKAWELRKHGFIRNLRGTSKVEQSYSLIYYSN</sequence>
<accession>A0A482WHB7</accession>
<organism evidence="1 2">
    <name type="scientific">Laodelphax striatellus</name>
    <name type="common">Small brown planthopper</name>
    <name type="synonym">Delphax striatella</name>
    <dbReference type="NCBI Taxonomy" id="195883"/>
    <lineage>
        <taxon>Eukaryota</taxon>
        <taxon>Metazoa</taxon>
        <taxon>Ecdysozoa</taxon>
        <taxon>Arthropoda</taxon>
        <taxon>Hexapoda</taxon>
        <taxon>Insecta</taxon>
        <taxon>Pterygota</taxon>
        <taxon>Neoptera</taxon>
        <taxon>Paraneoptera</taxon>
        <taxon>Hemiptera</taxon>
        <taxon>Auchenorrhyncha</taxon>
        <taxon>Fulgoroidea</taxon>
        <taxon>Delphacidae</taxon>
        <taxon>Criomorphinae</taxon>
        <taxon>Laodelphax</taxon>
    </lineage>
</organism>
<evidence type="ECO:0000313" key="1">
    <source>
        <dbReference type="EMBL" id="RZF32720.1"/>
    </source>
</evidence>
<dbReference type="Pfam" id="PF08477">
    <property type="entry name" value="Roc"/>
    <property type="match status" value="1"/>
</dbReference>
<dbReference type="OrthoDB" id="8830751at2759"/>
<dbReference type="SUPFAM" id="SSF52540">
    <property type="entry name" value="P-loop containing nucleoside triphosphate hydrolases"/>
    <property type="match status" value="1"/>
</dbReference>
<proteinExistence type="predicted"/>
<gene>
    <name evidence="1" type="ORF">LSTR_LSTR005913</name>
</gene>
<dbReference type="AlphaFoldDB" id="A0A482WHB7"/>
<dbReference type="InParanoid" id="A0A482WHB7"/>
<dbReference type="EMBL" id="QKKF02036096">
    <property type="protein sequence ID" value="RZF32720.1"/>
    <property type="molecule type" value="Genomic_DNA"/>
</dbReference>
<dbReference type="Proteomes" id="UP000291343">
    <property type="component" value="Unassembled WGS sequence"/>
</dbReference>
<evidence type="ECO:0000313" key="2">
    <source>
        <dbReference type="Proteomes" id="UP000291343"/>
    </source>
</evidence>
<name>A0A482WHB7_LAOST</name>